<organism evidence="6 7">
    <name type="scientific">Saprolegnia diclina (strain VS20)</name>
    <dbReference type="NCBI Taxonomy" id="1156394"/>
    <lineage>
        <taxon>Eukaryota</taxon>
        <taxon>Sar</taxon>
        <taxon>Stramenopiles</taxon>
        <taxon>Oomycota</taxon>
        <taxon>Saprolegniomycetes</taxon>
        <taxon>Saprolegniales</taxon>
        <taxon>Saprolegniaceae</taxon>
        <taxon>Saprolegnia</taxon>
    </lineage>
</organism>
<sequence>MWTSFGVAVVELVLSYLQLMPSGTPDWVLLAAQSSLRSPAAPTVASTGGALPQNTAVGSGPFHWTLCPDHADDARYQCGYLTVPLDHLDPTNNATLDIAVQKYISNATVPLGTILLNPGGPGGPGTSMATPATAIMTGGQYDVLGFDPRGIGKSRPIQCSKNRFTAAIEGAVLDTVDLDGTSESAIDAYVSNYALPIARCQLYDGDYLPYLSTAFVARDMDLIRAALGQDLMHYYGISYGTFLGATYVSMFPDRVGRVVIDSVLDPEVYTGPVTNLLLRSYKDNDACFTAFTEQCEAAGPLHCPLADANATRPYLMKRLQAFLTAVETKPLLVKGGDDLVRVTATEIRQTIFGSMYTPHDAWPPLAATLHAMLNGTYEAPSTNSSCATLDADRDVHMASIAYIGNDGASSKGLNLSAAVQAAQKLAPLSGLVGFVNLVAAKAWTTRPVERFTGPWTHTLANKVLVLTNQVDPATPMVGAQNVHRLLGTDNAVLVTREGYGHGALFSQPSTCVHKLVAAYYSNGTLPSTTFCKIDATPFGPSSPLSDAMQAMMTLSTSITKPTRMY</sequence>
<evidence type="ECO:0000256" key="2">
    <source>
        <dbReference type="ARBA" id="ARBA00022801"/>
    </source>
</evidence>
<name>T0QJB9_SAPDV</name>
<dbReference type="GO" id="GO:0016787">
    <property type="term" value="F:hydrolase activity"/>
    <property type="evidence" value="ECO:0007669"/>
    <property type="project" value="UniProtKB-KW"/>
</dbReference>
<keyword evidence="3" id="KW-0732">Signal</keyword>
<protein>
    <recommendedName>
        <fullName evidence="8">AB hydrolase-1 domain-containing protein</fullName>
    </recommendedName>
</protein>
<dbReference type="InterPro" id="IPR000073">
    <property type="entry name" value="AB_hydrolase_1"/>
</dbReference>
<dbReference type="OMA" id="EVDGPYF"/>
<dbReference type="AlphaFoldDB" id="T0QJB9"/>
<gene>
    <name evidence="6" type="ORF">SDRG_07621</name>
</gene>
<dbReference type="Pfam" id="PF00561">
    <property type="entry name" value="Abhydrolase_1"/>
    <property type="match status" value="1"/>
</dbReference>
<dbReference type="VEuPathDB" id="FungiDB:SDRG_07621"/>
<feature type="signal peptide" evidence="3">
    <location>
        <begin position="1"/>
        <end position="15"/>
    </location>
</feature>
<evidence type="ECO:0000256" key="3">
    <source>
        <dbReference type="SAM" id="SignalP"/>
    </source>
</evidence>
<evidence type="ECO:0000259" key="5">
    <source>
        <dbReference type="Pfam" id="PF08386"/>
    </source>
</evidence>
<dbReference type="Pfam" id="PF08386">
    <property type="entry name" value="Abhydrolase_4"/>
    <property type="match status" value="1"/>
</dbReference>
<keyword evidence="2" id="KW-0378">Hydrolase</keyword>
<dbReference type="Proteomes" id="UP000030762">
    <property type="component" value="Unassembled WGS sequence"/>
</dbReference>
<reference evidence="6 7" key="1">
    <citation type="submission" date="2012-04" db="EMBL/GenBank/DDBJ databases">
        <title>The Genome Sequence of Saprolegnia declina VS20.</title>
        <authorList>
            <consortium name="The Broad Institute Genome Sequencing Platform"/>
            <person name="Russ C."/>
            <person name="Nusbaum C."/>
            <person name="Tyler B."/>
            <person name="van West P."/>
            <person name="Dieguez-Uribeondo J."/>
            <person name="de Bruijn I."/>
            <person name="Tripathy S."/>
            <person name="Jiang R."/>
            <person name="Young S.K."/>
            <person name="Zeng Q."/>
            <person name="Gargeya S."/>
            <person name="Fitzgerald M."/>
            <person name="Haas B."/>
            <person name="Abouelleil A."/>
            <person name="Alvarado L."/>
            <person name="Arachchi H.M."/>
            <person name="Berlin A."/>
            <person name="Chapman S.B."/>
            <person name="Goldberg J."/>
            <person name="Griggs A."/>
            <person name="Gujja S."/>
            <person name="Hansen M."/>
            <person name="Howarth C."/>
            <person name="Imamovic A."/>
            <person name="Larimer J."/>
            <person name="McCowen C."/>
            <person name="Montmayeur A."/>
            <person name="Murphy C."/>
            <person name="Neiman D."/>
            <person name="Pearson M."/>
            <person name="Priest M."/>
            <person name="Roberts A."/>
            <person name="Saif S."/>
            <person name="Shea T."/>
            <person name="Sisk P."/>
            <person name="Sykes S."/>
            <person name="Wortman J."/>
            <person name="Nusbaum C."/>
            <person name="Birren B."/>
        </authorList>
    </citation>
    <scope>NUCLEOTIDE SEQUENCE [LARGE SCALE GENOMIC DNA]</scope>
    <source>
        <strain evidence="6 7">VS20</strain>
    </source>
</reference>
<comment type="similarity">
    <text evidence="1">Belongs to the peptidase S33 family.</text>
</comment>
<feature type="chain" id="PRO_5012949249" description="AB hydrolase-1 domain-containing protein" evidence="3">
    <location>
        <begin position="16"/>
        <end position="565"/>
    </location>
</feature>
<dbReference type="InParanoid" id="T0QJB9"/>
<dbReference type="InterPro" id="IPR013595">
    <property type="entry name" value="Pept_S33_TAP-like_C"/>
</dbReference>
<dbReference type="InterPro" id="IPR051601">
    <property type="entry name" value="Serine_prot/Carboxylest_S33"/>
</dbReference>
<dbReference type="OrthoDB" id="425534at2759"/>
<evidence type="ECO:0000313" key="7">
    <source>
        <dbReference type="Proteomes" id="UP000030762"/>
    </source>
</evidence>
<evidence type="ECO:0000313" key="6">
    <source>
        <dbReference type="EMBL" id="EQC34816.1"/>
    </source>
</evidence>
<dbReference type="PANTHER" id="PTHR43248">
    <property type="entry name" value="2-SUCCINYL-6-HYDROXY-2,4-CYCLOHEXADIENE-1-CARBOXYLATE SYNTHASE"/>
    <property type="match status" value="1"/>
</dbReference>
<dbReference type="PANTHER" id="PTHR43248:SF25">
    <property type="entry name" value="AB HYDROLASE-1 DOMAIN-CONTAINING PROTEIN-RELATED"/>
    <property type="match status" value="1"/>
</dbReference>
<dbReference type="eggNOG" id="ENOG502RY03">
    <property type="taxonomic scope" value="Eukaryota"/>
</dbReference>
<evidence type="ECO:0000259" key="4">
    <source>
        <dbReference type="Pfam" id="PF00561"/>
    </source>
</evidence>
<dbReference type="RefSeq" id="XP_008611688.1">
    <property type="nucleotide sequence ID" value="XM_008613466.1"/>
</dbReference>
<keyword evidence="7" id="KW-1185">Reference proteome</keyword>
<dbReference type="EMBL" id="JH767153">
    <property type="protein sequence ID" value="EQC34816.1"/>
    <property type="molecule type" value="Genomic_DNA"/>
</dbReference>
<evidence type="ECO:0008006" key="8">
    <source>
        <dbReference type="Google" id="ProtNLM"/>
    </source>
</evidence>
<accession>T0QJB9</accession>
<dbReference type="InterPro" id="IPR029058">
    <property type="entry name" value="AB_hydrolase_fold"/>
</dbReference>
<proteinExistence type="inferred from homology"/>
<dbReference type="GeneID" id="19948348"/>
<dbReference type="SUPFAM" id="SSF53474">
    <property type="entry name" value="alpha/beta-Hydrolases"/>
    <property type="match status" value="1"/>
</dbReference>
<dbReference type="Gene3D" id="3.40.50.1820">
    <property type="entry name" value="alpha/beta hydrolase"/>
    <property type="match status" value="1"/>
</dbReference>
<feature type="domain" description="Peptidase S33 tripeptidyl aminopeptidase-like C-terminal" evidence="5">
    <location>
        <begin position="442"/>
        <end position="528"/>
    </location>
</feature>
<feature type="domain" description="AB hydrolase-1" evidence="4">
    <location>
        <begin position="113"/>
        <end position="264"/>
    </location>
</feature>
<evidence type="ECO:0000256" key="1">
    <source>
        <dbReference type="ARBA" id="ARBA00010088"/>
    </source>
</evidence>
<dbReference type="STRING" id="1156394.T0QJB9"/>